<sequence length="204" mass="23851">MSLLDLVEYGQDPDSTIIAYGSSYFKAAEKLQECLDECGDYILPIAMLSAFSVELYFKGLYTEVKEYYGEGENTGVKKFSEYSSDEFKENWQVKGSMLGKEIESLNKGNHDLLRLFENLEKTKPRVYNNLLEQYQKHLERELLDDLKECKDIFKDGRYPYETLFNEAFEGVCNKQKKEKIVIANFNEIYNLAKFLYTDAKPYEN</sequence>
<comment type="caution">
    <text evidence="1">The sequence shown here is derived from an EMBL/GenBank/DDBJ whole genome shotgun (WGS) entry which is preliminary data.</text>
</comment>
<dbReference type="EMBL" id="LGSW01000001">
    <property type="protein sequence ID" value="KND22806.1"/>
    <property type="molecule type" value="Genomic_DNA"/>
</dbReference>
<name>A0ABR5INZ6_9HYPH</name>
<organism evidence="1 2">
    <name type="scientific">Enhydrobacter aerosaccus</name>
    <dbReference type="NCBI Taxonomy" id="225324"/>
    <lineage>
        <taxon>Bacteria</taxon>
        <taxon>Pseudomonadati</taxon>
        <taxon>Pseudomonadota</taxon>
        <taxon>Alphaproteobacteria</taxon>
        <taxon>Hyphomicrobiales</taxon>
        <taxon>Enhydrobacter</taxon>
    </lineage>
</organism>
<protein>
    <recommendedName>
        <fullName evidence="3">Abortive infection protein, AbiV family</fullName>
    </recommendedName>
</protein>
<evidence type="ECO:0000313" key="2">
    <source>
        <dbReference type="Proteomes" id="UP000053900"/>
    </source>
</evidence>
<keyword evidence="2" id="KW-1185">Reference proteome</keyword>
<evidence type="ECO:0008006" key="3">
    <source>
        <dbReference type="Google" id="ProtNLM"/>
    </source>
</evidence>
<gene>
    <name evidence="1" type="ORF">AFK20_01515</name>
</gene>
<dbReference type="Proteomes" id="UP000053900">
    <property type="component" value="Unassembled WGS sequence"/>
</dbReference>
<evidence type="ECO:0000313" key="1">
    <source>
        <dbReference type="EMBL" id="KND22806.1"/>
    </source>
</evidence>
<proteinExistence type="predicted"/>
<accession>A0ABR5INZ6</accession>
<reference evidence="1 2" key="1">
    <citation type="submission" date="2015-07" db="EMBL/GenBank/DDBJ databases">
        <title>Draft genome of Enhydrobacter aerosaccus.</title>
        <authorList>
            <person name="Wang X."/>
        </authorList>
    </citation>
    <scope>NUCLEOTIDE SEQUENCE [LARGE SCALE GENOMIC DNA]</scope>
    <source>
        <strain evidence="1 2">CGMCC9176</strain>
    </source>
</reference>